<dbReference type="AlphaFoldDB" id="I2NUG0"/>
<protein>
    <submittedName>
        <fullName evidence="1">Uncharacterized protein</fullName>
    </submittedName>
</protein>
<comment type="caution">
    <text evidence="1">The sequence shown here is derived from an EMBL/GenBank/DDBJ whole genome shotgun (WGS) entry which is preliminary data.</text>
</comment>
<organism evidence="1 2">
    <name type="scientific">Neisseria sicca VK64</name>
    <dbReference type="NCBI Taxonomy" id="1095748"/>
    <lineage>
        <taxon>Bacteria</taxon>
        <taxon>Pseudomonadati</taxon>
        <taxon>Pseudomonadota</taxon>
        <taxon>Betaproteobacteria</taxon>
        <taxon>Neisseriales</taxon>
        <taxon>Neisseriaceae</taxon>
        <taxon>Neisseria</taxon>
    </lineage>
</organism>
<proteinExistence type="predicted"/>
<dbReference type="Proteomes" id="UP000004473">
    <property type="component" value="Unassembled WGS sequence"/>
</dbReference>
<accession>I2NUG0</accession>
<reference evidence="1 2" key="1">
    <citation type="submission" date="2012-04" db="EMBL/GenBank/DDBJ databases">
        <authorList>
            <person name="Harkins D.M."/>
            <person name="Madupu R."/>
            <person name="Durkin A.S."/>
            <person name="Torralba M."/>
            <person name="Methe B."/>
            <person name="Sutton G.G."/>
            <person name="Nelson K.E."/>
        </authorList>
    </citation>
    <scope>NUCLEOTIDE SEQUENCE [LARGE SCALE GENOMIC DNA]</scope>
    <source>
        <strain evidence="1 2">VK64</strain>
    </source>
</reference>
<evidence type="ECO:0000313" key="2">
    <source>
        <dbReference type="Proteomes" id="UP000004473"/>
    </source>
</evidence>
<evidence type="ECO:0000313" key="1">
    <source>
        <dbReference type="EMBL" id="EIG29471.1"/>
    </source>
</evidence>
<sequence>MTKRSSENSDCLYKSQLIPIYTIQTKTPLIHTMEQVSKIQHKSME</sequence>
<name>I2NUG0_NEISI</name>
<dbReference type="EMBL" id="AJMT01000067">
    <property type="protein sequence ID" value="EIG29471.1"/>
    <property type="molecule type" value="Genomic_DNA"/>
</dbReference>
<gene>
    <name evidence="1" type="ORF">HMPREF1051_2937</name>
</gene>